<accession>A0A9D9EDV6</accession>
<evidence type="ECO:0000313" key="3">
    <source>
        <dbReference type="EMBL" id="MBO8446172.1"/>
    </source>
</evidence>
<dbReference type="PANTHER" id="PTHR43405:SF1">
    <property type="entry name" value="GLYCOSYL HYDROLASE DIGH"/>
    <property type="match status" value="1"/>
</dbReference>
<sequence length="495" mass="56935">MLSAYAVCAQDTTTVAVTDGANPKREFRGAWMHTVSNNYYRTLTPGQWRDTIRKQLDDYAAAGINAIIFQVRPEADAFYISEIEPWSRYLTGEQGKAPDPVFDPLEFMTEECHARCMELHAWLNPYRANVNRKDNKLADSHLYHKQRYRFINYGNQTFFDPGLPENRDYICTVVKDIVSRYDVDAIHMDDYFYPYPLKGLKFQDDRSYKKYAHADGDDFDNKGDWRRANVNKLIKQLHDTIKAAKPWVRFGISPFGIYRNQKQDSLGSATNGLSNYDELYADILLWMNEGWIDYCVPQLYWEIGHRLADYDVLARWWSQADSTDVQLYIGQDVMRTHDQLAAKMNLSRELPNVDGNCFWSGAALLQNPGGMLDSLKIRYQNTPALIPVYSYMDSTRLAPPYDVKLDMLAAAPVLRWQHAPAPGSDDSHTFYVVYVFDRNEEPNLEDSSAMMAITRDKQIGIPGGIHPLCSKFVVTAVNRLNVESLPSDPYVWPEL</sequence>
<evidence type="ECO:0000256" key="1">
    <source>
        <dbReference type="ARBA" id="ARBA00022729"/>
    </source>
</evidence>
<keyword evidence="1" id="KW-0732">Signal</keyword>
<feature type="domain" description="Glycosyl hydrolase-like 10" evidence="2">
    <location>
        <begin position="26"/>
        <end position="335"/>
    </location>
</feature>
<dbReference type="InterPro" id="IPR003790">
    <property type="entry name" value="GHL10"/>
</dbReference>
<reference evidence="3" key="1">
    <citation type="submission" date="2020-10" db="EMBL/GenBank/DDBJ databases">
        <authorList>
            <person name="Gilroy R."/>
        </authorList>
    </citation>
    <scope>NUCLEOTIDE SEQUENCE</scope>
    <source>
        <strain evidence="3">D3-1215</strain>
    </source>
</reference>
<dbReference type="Pfam" id="PF02638">
    <property type="entry name" value="GHL10"/>
    <property type="match status" value="1"/>
</dbReference>
<evidence type="ECO:0000313" key="4">
    <source>
        <dbReference type="Proteomes" id="UP000823637"/>
    </source>
</evidence>
<proteinExistence type="predicted"/>
<gene>
    <name evidence="3" type="ORF">IAC32_00275</name>
</gene>
<organism evidence="3 4">
    <name type="scientific">Candidatus Enterocola intestinipullorum</name>
    <dbReference type="NCBI Taxonomy" id="2840783"/>
    <lineage>
        <taxon>Bacteria</taxon>
        <taxon>Pseudomonadati</taxon>
        <taxon>Bacteroidota</taxon>
        <taxon>Bacteroidia</taxon>
        <taxon>Bacteroidales</taxon>
        <taxon>Candidatus Enterocola</taxon>
    </lineage>
</organism>
<dbReference type="Proteomes" id="UP000823637">
    <property type="component" value="Unassembled WGS sequence"/>
</dbReference>
<dbReference type="InterPro" id="IPR052177">
    <property type="entry name" value="Divisome_Glycosyl_Hydrolase"/>
</dbReference>
<dbReference type="PANTHER" id="PTHR43405">
    <property type="entry name" value="GLYCOSYL HYDROLASE DIGH"/>
    <property type="match status" value="1"/>
</dbReference>
<comment type="caution">
    <text evidence="3">The sequence shown here is derived from an EMBL/GenBank/DDBJ whole genome shotgun (WGS) entry which is preliminary data.</text>
</comment>
<dbReference type="AlphaFoldDB" id="A0A9D9EDV6"/>
<dbReference type="EMBL" id="JADIMR010000003">
    <property type="protein sequence ID" value="MBO8446172.1"/>
    <property type="molecule type" value="Genomic_DNA"/>
</dbReference>
<evidence type="ECO:0000259" key="2">
    <source>
        <dbReference type="Pfam" id="PF02638"/>
    </source>
</evidence>
<dbReference type="SUPFAM" id="SSF51445">
    <property type="entry name" value="(Trans)glycosidases"/>
    <property type="match status" value="1"/>
</dbReference>
<dbReference type="Gene3D" id="3.20.20.80">
    <property type="entry name" value="Glycosidases"/>
    <property type="match status" value="1"/>
</dbReference>
<reference evidence="3" key="2">
    <citation type="journal article" date="2021" name="PeerJ">
        <title>Extensive microbial diversity within the chicken gut microbiome revealed by metagenomics and culture.</title>
        <authorList>
            <person name="Gilroy R."/>
            <person name="Ravi A."/>
            <person name="Getino M."/>
            <person name="Pursley I."/>
            <person name="Horton D.L."/>
            <person name="Alikhan N.F."/>
            <person name="Baker D."/>
            <person name="Gharbi K."/>
            <person name="Hall N."/>
            <person name="Watson M."/>
            <person name="Adriaenssens E.M."/>
            <person name="Foster-Nyarko E."/>
            <person name="Jarju S."/>
            <person name="Secka A."/>
            <person name="Antonio M."/>
            <person name="Oren A."/>
            <person name="Chaudhuri R.R."/>
            <person name="La Ragione R."/>
            <person name="Hildebrand F."/>
            <person name="Pallen M.J."/>
        </authorList>
    </citation>
    <scope>NUCLEOTIDE SEQUENCE</scope>
    <source>
        <strain evidence="3">D3-1215</strain>
    </source>
</reference>
<protein>
    <submittedName>
        <fullName evidence="3">Family 10 glycosylhydrolase</fullName>
    </submittedName>
</protein>
<dbReference type="InterPro" id="IPR017853">
    <property type="entry name" value="GH"/>
</dbReference>
<name>A0A9D9EDV6_9BACT</name>